<evidence type="ECO:0000256" key="1">
    <source>
        <dbReference type="ARBA" id="ARBA00009744"/>
    </source>
</evidence>
<dbReference type="GO" id="GO:0009738">
    <property type="term" value="P:abscisic acid-activated signaling pathway"/>
    <property type="evidence" value="ECO:0007669"/>
    <property type="project" value="TreeGrafter"/>
</dbReference>
<evidence type="ECO:0000313" key="5">
    <source>
        <dbReference type="Proteomes" id="UP000325577"/>
    </source>
</evidence>
<dbReference type="PANTHER" id="PTHR31213:SF19">
    <property type="entry name" value="BET V I_MAJOR LATEX PROTEIN DOMAIN-CONTAINING PROTEIN"/>
    <property type="match status" value="1"/>
</dbReference>
<dbReference type="InterPro" id="IPR050279">
    <property type="entry name" value="Plant_def-hormone_signal"/>
</dbReference>
<proteinExistence type="inferred from homology"/>
<evidence type="ECO:0000313" key="4">
    <source>
        <dbReference type="EMBL" id="KAA8540151.1"/>
    </source>
</evidence>
<dbReference type="GO" id="GO:0006952">
    <property type="term" value="P:defense response"/>
    <property type="evidence" value="ECO:0007669"/>
    <property type="project" value="InterPro"/>
</dbReference>
<evidence type="ECO:0000259" key="3">
    <source>
        <dbReference type="Pfam" id="PF00407"/>
    </source>
</evidence>
<comment type="similarity">
    <text evidence="1">Belongs to the BetVI family.</text>
</comment>
<dbReference type="InterPro" id="IPR023393">
    <property type="entry name" value="START-like_dom_sf"/>
</dbReference>
<dbReference type="SUPFAM" id="SSF55961">
    <property type="entry name" value="Bet v1-like"/>
    <property type="match status" value="1"/>
</dbReference>
<dbReference type="InterPro" id="IPR000916">
    <property type="entry name" value="Bet_v_I/MLP"/>
</dbReference>
<sequence>MFGTVSEEMEINVGASEAWELYGSLQLAKLVGEELTQVVDKIEVIEGDGGVGTVLKLTFPPGMSVFSCYKEKFTKVDDEKRVKETEVVEGGYLDLGFTLVRARFEVIEKTQISCITKSTIEYELQEGAAANASIVSIQPLVNIMEVAATYLLQNKQTN</sequence>
<dbReference type="CDD" id="cd07816">
    <property type="entry name" value="Bet_v1-like"/>
    <property type="match status" value="1"/>
</dbReference>
<evidence type="ECO:0000256" key="2">
    <source>
        <dbReference type="ARBA" id="ARBA00022589"/>
    </source>
</evidence>
<dbReference type="AlphaFoldDB" id="A0A5J5BGB4"/>
<dbReference type="GO" id="GO:0038023">
    <property type="term" value="F:signaling receptor activity"/>
    <property type="evidence" value="ECO:0007669"/>
    <property type="project" value="TreeGrafter"/>
</dbReference>
<dbReference type="PANTHER" id="PTHR31213">
    <property type="entry name" value="OS08G0374000 PROTEIN-RELATED"/>
    <property type="match status" value="1"/>
</dbReference>
<reference evidence="4 5" key="1">
    <citation type="submission" date="2019-09" db="EMBL/GenBank/DDBJ databases">
        <title>A chromosome-level genome assembly of the Chinese tupelo Nyssa sinensis.</title>
        <authorList>
            <person name="Yang X."/>
            <person name="Kang M."/>
            <person name="Yang Y."/>
            <person name="Xiong H."/>
            <person name="Wang M."/>
            <person name="Zhang Z."/>
            <person name="Wang Z."/>
            <person name="Wu H."/>
            <person name="Ma T."/>
            <person name="Liu J."/>
            <person name="Xi Z."/>
        </authorList>
    </citation>
    <scope>NUCLEOTIDE SEQUENCE [LARGE SCALE GENOMIC DNA]</scope>
    <source>
        <strain evidence="4">J267</strain>
        <tissue evidence="4">Leaf</tissue>
    </source>
</reference>
<dbReference type="GO" id="GO:0005737">
    <property type="term" value="C:cytoplasm"/>
    <property type="evidence" value="ECO:0007669"/>
    <property type="project" value="TreeGrafter"/>
</dbReference>
<dbReference type="GO" id="GO:0004864">
    <property type="term" value="F:protein phosphatase inhibitor activity"/>
    <property type="evidence" value="ECO:0007669"/>
    <property type="project" value="TreeGrafter"/>
</dbReference>
<feature type="domain" description="Bet v I/Major latex protein" evidence="3">
    <location>
        <begin position="3"/>
        <end position="152"/>
    </location>
</feature>
<dbReference type="Pfam" id="PF00407">
    <property type="entry name" value="Bet_v_1"/>
    <property type="match status" value="1"/>
</dbReference>
<organism evidence="4 5">
    <name type="scientific">Nyssa sinensis</name>
    <dbReference type="NCBI Taxonomy" id="561372"/>
    <lineage>
        <taxon>Eukaryota</taxon>
        <taxon>Viridiplantae</taxon>
        <taxon>Streptophyta</taxon>
        <taxon>Embryophyta</taxon>
        <taxon>Tracheophyta</taxon>
        <taxon>Spermatophyta</taxon>
        <taxon>Magnoliopsida</taxon>
        <taxon>eudicotyledons</taxon>
        <taxon>Gunneridae</taxon>
        <taxon>Pentapetalae</taxon>
        <taxon>asterids</taxon>
        <taxon>Cornales</taxon>
        <taxon>Nyssaceae</taxon>
        <taxon>Nyssa</taxon>
    </lineage>
</organism>
<dbReference type="Gene3D" id="3.30.530.20">
    <property type="match status" value="1"/>
</dbReference>
<keyword evidence="5" id="KW-1185">Reference proteome</keyword>
<dbReference type="EMBL" id="CM018037">
    <property type="protein sequence ID" value="KAA8540151.1"/>
    <property type="molecule type" value="Genomic_DNA"/>
</dbReference>
<accession>A0A5J5BGB4</accession>
<dbReference type="GO" id="GO:0010427">
    <property type="term" value="F:abscisic acid binding"/>
    <property type="evidence" value="ECO:0007669"/>
    <property type="project" value="TreeGrafter"/>
</dbReference>
<name>A0A5J5BGB4_9ASTE</name>
<dbReference type="GO" id="GO:0005634">
    <property type="term" value="C:nucleus"/>
    <property type="evidence" value="ECO:0007669"/>
    <property type="project" value="TreeGrafter"/>
</dbReference>
<dbReference type="Proteomes" id="UP000325577">
    <property type="component" value="Linkage Group LG14"/>
</dbReference>
<protein>
    <recommendedName>
        <fullName evidence="3">Bet v I/Major latex protein domain-containing protein</fullName>
    </recommendedName>
</protein>
<keyword evidence="2" id="KW-0017">Alkaloid metabolism</keyword>
<gene>
    <name evidence="4" type="ORF">F0562_026843</name>
</gene>
<dbReference type="OrthoDB" id="1879545at2759"/>
<dbReference type="GO" id="GO:0009820">
    <property type="term" value="P:alkaloid metabolic process"/>
    <property type="evidence" value="ECO:0007669"/>
    <property type="project" value="UniProtKB-KW"/>
</dbReference>